<dbReference type="GO" id="GO:0016020">
    <property type="term" value="C:membrane"/>
    <property type="evidence" value="ECO:0007669"/>
    <property type="project" value="UniProtKB-SubCell"/>
</dbReference>
<evidence type="ECO:0000313" key="7">
    <source>
        <dbReference type="EMBL" id="EMA52845.1"/>
    </source>
</evidence>
<evidence type="ECO:0000256" key="3">
    <source>
        <dbReference type="ARBA" id="ARBA00022989"/>
    </source>
</evidence>
<feature type="transmembrane region" description="Helical" evidence="6">
    <location>
        <begin position="97"/>
        <end position="118"/>
    </location>
</feature>
<evidence type="ECO:0000256" key="1">
    <source>
        <dbReference type="ARBA" id="ARBA00004370"/>
    </source>
</evidence>
<dbReference type="AlphaFoldDB" id="M0N854"/>
<sequence length="338" mass="34701">MDSGDGDEGWPGRWDDRESDSGTDETTDSSATPGDETGARDDGNVSGGDDTNGSDSGAGGSSANDPSAGDSTGGEPLARVRWFMNTDEEWVAFVREVLSSVAVVAIVGLLLFAISGLWPPMVAIESPSMEPHMERGDLVFLMEEHRFPGGAAYDGTGVVPYQAGAAADYKEFSEYGDVIVYQPDGSTQETPIIHRARFWVNDSENWYTKANEEYLGGADSCEELANCPAPHAGFITKGDNNGLYDQVDTGAGPISSPVKSDWVTGTAELRIPWLGRIRLLFGTVGTGDLGSPAGSVSAANTAVPGSAAGGASWQAGPAAVGAGIGLGIGGGNGNGVGG</sequence>
<dbReference type="OrthoDB" id="4822at2157"/>
<dbReference type="PANTHER" id="PTHR10806">
    <property type="entry name" value="SIGNAL PEPTIDASE COMPLEX CATALYTIC SUBUNIT SEC11"/>
    <property type="match status" value="1"/>
</dbReference>
<dbReference type="GO" id="GO:0006465">
    <property type="term" value="P:signal peptide processing"/>
    <property type="evidence" value="ECO:0007669"/>
    <property type="project" value="InterPro"/>
</dbReference>
<comment type="subcellular location">
    <subcellularLocation>
        <location evidence="1">Membrane</location>
    </subcellularLocation>
</comment>
<dbReference type="STRING" id="1227457.C451_10500"/>
<feature type="compositionally biased region" description="Low complexity" evidence="5">
    <location>
        <begin position="47"/>
        <end position="70"/>
    </location>
</feature>
<organism evidence="7 8">
    <name type="scientific">Halococcus thailandensis JCM 13552</name>
    <dbReference type="NCBI Taxonomy" id="1227457"/>
    <lineage>
        <taxon>Archaea</taxon>
        <taxon>Methanobacteriati</taxon>
        <taxon>Methanobacteriota</taxon>
        <taxon>Stenosarchaea group</taxon>
        <taxon>Halobacteria</taxon>
        <taxon>Halobacteriales</taxon>
        <taxon>Halococcaceae</taxon>
        <taxon>Halococcus</taxon>
    </lineage>
</organism>
<keyword evidence="2 6" id="KW-0812">Transmembrane</keyword>
<dbReference type="RefSeq" id="WP_007740278.1">
    <property type="nucleotide sequence ID" value="NZ_AOMF01000155.1"/>
</dbReference>
<evidence type="ECO:0000256" key="2">
    <source>
        <dbReference type="ARBA" id="ARBA00022692"/>
    </source>
</evidence>
<dbReference type="SUPFAM" id="SSF51306">
    <property type="entry name" value="LexA/Signal peptidase"/>
    <property type="match status" value="1"/>
</dbReference>
<evidence type="ECO:0000256" key="6">
    <source>
        <dbReference type="SAM" id="Phobius"/>
    </source>
</evidence>
<comment type="caution">
    <text evidence="7">The sequence shown here is derived from an EMBL/GenBank/DDBJ whole genome shotgun (WGS) entry which is preliminary data.</text>
</comment>
<gene>
    <name evidence="7" type="ORF">C451_10500</name>
</gene>
<dbReference type="PATRIC" id="fig|1227457.3.peg.1964"/>
<evidence type="ECO:0000313" key="8">
    <source>
        <dbReference type="Proteomes" id="UP000011680"/>
    </source>
</evidence>
<dbReference type="InterPro" id="IPR019533">
    <property type="entry name" value="Peptidase_S26"/>
</dbReference>
<protein>
    <submittedName>
        <fullName evidence="7">Signal peptidase I-like protein</fullName>
    </submittedName>
</protein>
<evidence type="ECO:0000256" key="4">
    <source>
        <dbReference type="ARBA" id="ARBA00023136"/>
    </source>
</evidence>
<proteinExistence type="predicted"/>
<dbReference type="EMBL" id="AOMF01000155">
    <property type="protein sequence ID" value="EMA52845.1"/>
    <property type="molecule type" value="Genomic_DNA"/>
</dbReference>
<dbReference type="CDD" id="cd06530">
    <property type="entry name" value="S26_SPase_I"/>
    <property type="match status" value="1"/>
</dbReference>
<dbReference type="InterPro" id="IPR001733">
    <property type="entry name" value="Peptidase_S26B"/>
</dbReference>
<dbReference type="Proteomes" id="UP000011680">
    <property type="component" value="Unassembled WGS sequence"/>
</dbReference>
<dbReference type="InterPro" id="IPR036286">
    <property type="entry name" value="LexA/Signal_pep-like_sf"/>
</dbReference>
<accession>M0N854</accession>
<dbReference type="GO" id="GO:0004252">
    <property type="term" value="F:serine-type endopeptidase activity"/>
    <property type="evidence" value="ECO:0007669"/>
    <property type="project" value="InterPro"/>
</dbReference>
<name>M0N854_9EURY</name>
<feature type="region of interest" description="Disordered" evidence="5">
    <location>
        <begin position="1"/>
        <end position="73"/>
    </location>
</feature>
<reference evidence="7 8" key="1">
    <citation type="journal article" date="2014" name="PLoS Genet.">
        <title>Phylogenetically driven sequencing of extremely halophilic archaea reveals strategies for static and dynamic osmo-response.</title>
        <authorList>
            <person name="Becker E.A."/>
            <person name="Seitzer P.M."/>
            <person name="Tritt A."/>
            <person name="Larsen D."/>
            <person name="Krusor M."/>
            <person name="Yao A.I."/>
            <person name="Wu D."/>
            <person name="Madern D."/>
            <person name="Eisen J.A."/>
            <person name="Darling A.E."/>
            <person name="Facciotti M.T."/>
        </authorList>
    </citation>
    <scope>NUCLEOTIDE SEQUENCE [LARGE SCALE GENOMIC DNA]</scope>
    <source>
        <strain evidence="7 8">JCM 13552</strain>
    </source>
</reference>
<keyword evidence="4 6" id="KW-0472">Membrane</keyword>
<keyword evidence="3 6" id="KW-1133">Transmembrane helix</keyword>
<evidence type="ECO:0000256" key="5">
    <source>
        <dbReference type="SAM" id="MobiDB-lite"/>
    </source>
</evidence>
<keyword evidence="8" id="KW-1185">Reference proteome</keyword>
<dbReference type="eggNOG" id="arCOG01739">
    <property type="taxonomic scope" value="Archaea"/>
</dbReference>
<dbReference type="PANTHER" id="PTHR10806:SF6">
    <property type="entry name" value="SIGNAL PEPTIDASE COMPLEX CATALYTIC SUBUNIT SEC11"/>
    <property type="match status" value="1"/>
</dbReference>